<keyword evidence="2" id="KW-0813">Transport</keyword>
<evidence type="ECO:0000256" key="7">
    <source>
        <dbReference type="ARBA" id="ARBA00025100"/>
    </source>
</evidence>
<comment type="subcellular location">
    <subcellularLocation>
        <location evidence="1">Endoplasmic reticulum membrane</location>
        <topology evidence="1">Multi-pass membrane protein</topology>
    </subcellularLocation>
</comment>
<keyword evidence="3" id="KW-0812">Transmembrane</keyword>
<proteinExistence type="inferred from homology"/>
<accession>A0AAP0ID06</accession>
<dbReference type="InterPro" id="IPR004776">
    <property type="entry name" value="Mem_transp_PIN-like"/>
</dbReference>
<dbReference type="GO" id="GO:0005789">
    <property type="term" value="C:endoplasmic reticulum membrane"/>
    <property type="evidence" value="ECO:0007669"/>
    <property type="project" value="UniProtKB-SubCell"/>
</dbReference>
<keyword evidence="4" id="KW-1133">Transmembrane helix</keyword>
<evidence type="ECO:0000256" key="5">
    <source>
        <dbReference type="ARBA" id="ARBA00023136"/>
    </source>
</evidence>
<evidence type="ECO:0000256" key="3">
    <source>
        <dbReference type="ARBA" id="ARBA00022692"/>
    </source>
</evidence>
<dbReference type="Proteomes" id="UP001419268">
    <property type="component" value="Unassembled WGS sequence"/>
</dbReference>
<evidence type="ECO:0000256" key="6">
    <source>
        <dbReference type="ARBA" id="ARBA00023294"/>
    </source>
</evidence>
<gene>
    <name evidence="9" type="ORF">Scep_020337</name>
</gene>
<keyword evidence="5" id="KW-0472">Membrane</keyword>
<comment type="similarity">
    <text evidence="8">Belongs to the auxin efflux carrier (TC 2.A.69.2) family.</text>
</comment>
<evidence type="ECO:0000256" key="2">
    <source>
        <dbReference type="ARBA" id="ARBA00022448"/>
    </source>
</evidence>
<comment type="function">
    <text evidence="7">Involved in cellular auxin homeostasis by regulating auxin metabolism. Regulates intracellular auxin accumulation at the endoplasmic reticulum and thus auxin availability for nuclear auxin signaling.</text>
</comment>
<keyword evidence="6" id="KW-0927">Auxin signaling pathway</keyword>
<name>A0AAP0ID06_9MAGN</name>
<evidence type="ECO:0000256" key="4">
    <source>
        <dbReference type="ARBA" id="ARBA00022989"/>
    </source>
</evidence>
<dbReference type="InterPro" id="IPR045033">
    <property type="entry name" value="PILS1/3/4/5/7"/>
</dbReference>
<evidence type="ECO:0000256" key="8">
    <source>
        <dbReference type="ARBA" id="ARBA00025752"/>
    </source>
</evidence>
<sequence>MKFLELLDVGNLGNLLLVIIPAVCKEKSSPFGDPNVCQEYGMAYASLSLAVGDVYLWSYVYNIVRIFSIPKNKGVEVFAESSEVTASSYKEALLPSIDFSTANDYEDKFTLPYNVSKETLQVYSSLSLKLSEAFSCFSVGAGMLTRPLILLNITQLNTTRSHSETRTNFSELAIEDNKQRTRPVYSLNHLTTKEIETLA</sequence>
<dbReference type="EMBL" id="JBBNAG010000008">
    <property type="protein sequence ID" value="KAK9112818.1"/>
    <property type="molecule type" value="Genomic_DNA"/>
</dbReference>
<protein>
    <submittedName>
        <fullName evidence="9">Uncharacterized protein</fullName>
    </submittedName>
</protein>
<evidence type="ECO:0000313" key="9">
    <source>
        <dbReference type="EMBL" id="KAK9112818.1"/>
    </source>
</evidence>
<keyword evidence="10" id="KW-1185">Reference proteome</keyword>
<dbReference type="PANTHER" id="PTHR31651">
    <property type="match status" value="1"/>
</dbReference>
<comment type="caution">
    <text evidence="9">The sequence shown here is derived from an EMBL/GenBank/DDBJ whole genome shotgun (WGS) entry which is preliminary data.</text>
</comment>
<evidence type="ECO:0000313" key="10">
    <source>
        <dbReference type="Proteomes" id="UP001419268"/>
    </source>
</evidence>
<dbReference type="Pfam" id="PF03547">
    <property type="entry name" value="Mem_trans"/>
    <property type="match status" value="1"/>
</dbReference>
<dbReference type="PANTHER" id="PTHR31651:SF33">
    <property type="entry name" value="PROTEIN PIN-LIKES 1"/>
    <property type="match status" value="1"/>
</dbReference>
<dbReference type="GO" id="GO:0080162">
    <property type="term" value="P:endoplasmic reticulum to cytosol auxin transport"/>
    <property type="evidence" value="ECO:0007669"/>
    <property type="project" value="InterPro"/>
</dbReference>
<dbReference type="AlphaFoldDB" id="A0AAP0ID06"/>
<organism evidence="9 10">
    <name type="scientific">Stephania cephalantha</name>
    <dbReference type="NCBI Taxonomy" id="152367"/>
    <lineage>
        <taxon>Eukaryota</taxon>
        <taxon>Viridiplantae</taxon>
        <taxon>Streptophyta</taxon>
        <taxon>Embryophyta</taxon>
        <taxon>Tracheophyta</taxon>
        <taxon>Spermatophyta</taxon>
        <taxon>Magnoliopsida</taxon>
        <taxon>Ranunculales</taxon>
        <taxon>Menispermaceae</taxon>
        <taxon>Menispermoideae</taxon>
        <taxon>Cissampelideae</taxon>
        <taxon>Stephania</taxon>
    </lineage>
</organism>
<evidence type="ECO:0000256" key="1">
    <source>
        <dbReference type="ARBA" id="ARBA00004477"/>
    </source>
</evidence>
<reference evidence="9 10" key="1">
    <citation type="submission" date="2024-01" db="EMBL/GenBank/DDBJ databases">
        <title>Genome assemblies of Stephania.</title>
        <authorList>
            <person name="Yang L."/>
        </authorList>
    </citation>
    <scope>NUCLEOTIDE SEQUENCE [LARGE SCALE GENOMIC DNA]</scope>
    <source>
        <strain evidence="9">JXDWG</strain>
        <tissue evidence="9">Leaf</tissue>
    </source>
</reference>
<dbReference type="GO" id="GO:0009734">
    <property type="term" value="P:auxin-activated signaling pathway"/>
    <property type="evidence" value="ECO:0007669"/>
    <property type="project" value="UniProtKB-KW"/>
</dbReference>